<evidence type="ECO:0000313" key="2">
    <source>
        <dbReference type="Proteomes" id="UP000680865"/>
    </source>
</evidence>
<comment type="caution">
    <text evidence="1">The sequence shown here is derived from an EMBL/GenBank/DDBJ whole genome shotgun (WGS) entry which is preliminary data.</text>
</comment>
<dbReference type="AlphaFoldDB" id="A0A919S7Y4"/>
<accession>A0A919S7Y4</accession>
<name>A0A919S7Y4_9ACTN</name>
<dbReference type="EMBL" id="BOQP01000002">
    <property type="protein sequence ID" value="GIM66686.1"/>
    <property type="molecule type" value="Genomic_DNA"/>
</dbReference>
<reference evidence="1" key="1">
    <citation type="submission" date="2021-03" db="EMBL/GenBank/DDBJ databases">
        <title>Whole genome shotgun sequence of Actinoplanes consettensis NBRC 14913.</title>
        <authorList>
            <person name="Komaki H."/>
            <person name="Tamura T."/>
        </authorList>
    </citation>
    <scope>NUCLEOTIDE SEQUENCE</scope>
    <source>
        <strain evidence="1">NBRC 14913</strain>
    </source>
</reference>
<gene>
    <name evidence="1" type="ORF">Aco04nite_03000</name>
</gene>
<keyword evidence="2" id="KW-1185">Reference proteome</keyword>
<dbReference type="RefSeq" id="WP_203843187.1">
    <property type="nucleotide sequence ID" value="NZ_BAAATW010000001.1"/>
</dbReference>
<dbReference type="Proteomes" id="UP000680865">
    <property type="component" value="Unassembled WGS sequence"/>
</dbReference>
<sequence>MATGDELDKLVDEEKHLVLRAKVTLMKRILAGAEANLSATQLLNLAETYAVIHQKKASGRINAPVTD</sequence>
<protein>
    <submittedName>
        <fullName evidence="1">Uncharacterized protein</fullName>
    </submittedName>
</protein>
<evidence type="ECO:0000313" key="1">
    <source>
        <dbReference type="EMBL" id="GIM66686.1"/>
    </source>
</evidence>
<organism evidence="1 2">
    <name type="scientific">Winogradskya consettensis</name>
    <dbReference type="NCBI Taxonomy" id="113560"/>
    <lineage>
        <taxon>Bacteria</taxon>
        <taxon>Bacillati</taxon>
        <taxon>Actinomycetota</taxon>
        <taxon>Actinomycetes</taxon>
        <taxon>Micromonosporales</taxon>
        <taxon>Micromonosporaceae</taxon>
        <taxon>Winogradskya</taxon>
    </lineage>
</organism>
<proteinExistence type="predicted"/>